<evidence type="ECO:0000313" key="2">
    <source>
        <dbReference type="Ensembl" id="ENSSCAP00000008795.1"/>
    </source>
</evidence>
<feature type="region of interest" description="Disordered" evidence="1">
    <location>
        <begin position="53"/>
        <end position="91"/>
    </location>
</feature>
<organism evidence="2 3">
    <name type="scientific">Serinus canaria</name>
    <name type="common">Island canary</name>
    <name type="synonym">Fringilla canaria</name>
    <dbReference type="NCBI Taxonomy" id="9135"/>
    <lineage>
        <taxon>Eukaryota</taxon>
        <taxon>Metazoa</taxon>
        <taxon>Chordata</taxon>
        <taxon>Craniata</taxon>
        <taxon>Vertebrata</taxon>
        <taxon>Euteleostomi</taxon>
        <taxon>Archelosauria</taxon>
        <taxon>Archosauria</taxon>
        <taxon>Dinosauria</taxon>
        <taxon>Saurischia</taxon>
        <taxon>Theropoda</taxon>
        <taxon>Coelurosauria</taxon>
        <taxon>Aves</taxon>
        <taxon>Neognathae</taxon>
        <taxon>Neoaves</taxon>
        <taxon>Telluraves</taxon>
        <taxon>Australaves</taxon>
        <taxon>Passeriformes</taxon>
        <taxon>Passeroidea</taxon>
        <taxon>Fringillidae</taxon>
        <taxon>Carduelinae</taxon>
        <taxon>Serinus</taxon>
    </lineage>
</organism>
<reference evidence="2" key="1">
    <citation type="submission" date="2025-08" db="UniProtKB">
        <authorList>
            <consortium name="Ensembl"/>
        </authorList>
    </citation>
    <scope>IDENTIFICATION</scope>
</reference>
<dbReference type="Ensembl" id="ENSSCAT00000009909.1">
    <property type="protein sequence ID" value="ENSSCAP00000008795.1"/>
    <property type="gene ID" value="ENSSCAG00000006692.1"/>
</dbReference>
<keyword evidence="3" id="KW-1185">Reference proteome</keyword>
<accession>A0A8C9MWA3</accession>
<dbReference type="Proteomes" id="UP000694409">
    <property type="component" value="Unassembled WGS sequence"/>
</dbReference>
<evidence type="ECO:0000256" key="1">
    <source>
        <dbReference type="SAM" id="MobiDB-lite"/>
    </source>
</evidence>
<proteinExistence type="predicted"/>
<reference evidence="2" key="2">
    <citation type="submission" date="2025-09" db="UniProtKB">
        <authorList>
            <consortium name="Ensembl"/>
        </authorList>
    </citation>
    <scope>IDENTIFICATION</scope>
</reference>
<dbReference type="AlphaFoldDB" id="A0A8C9MWA3"/>
<dbReference type="GeneTree" id="ENSGT00960000189065"/>
<sequence>NRWDSIHFTLWNVPLERPFPSQIPFFLPFYPRESLPRPGSPWRCGWPRCWDPRPAGSPGRSAGTRGPASRRSRPPPAGTGTAGRAGWGAARGSWEPSWGIWEHPGGIWDHPGGFGIILGDSGYTWGIWDHPDPQENPGNSGSAWGIWNRPRGLGIIPVQRAPEGLGLLECGTGNPWNNRARIQDLSLKSQSKQDRDSWNGLGWKNPEGDLFGMDGMCQNEL</sequence>
<evidence type="ECO:0000313" key="3">
    <source>
        <dbReference type="Proteomes" id="UP000694409"/>
    </source>
</evidence>
<protein>
    <submittedName>
        <fullName evidence="2">Uncharacterized protein</fullName>
    </submittedName>
</protein>
<name>A0A8C9MWA3_SERCA</name>